<accession>A0A850QDH8</accession>
<dbReference type="InterPro" id="IPR000182">
    <property type="entry name" value="GNAT_dom"/>
</dbReference>
<proteinExistence type="predicted"/>
<evidence type="ECO:0000313" key="3">
    <source>
        <dbReference type="Proteomes" id="UP000588051"/>
    </source>
</evidence>
<protein>
    <submittedName>
        <fullName evidence="2">GNAT family N-acetyltransferase</fullName>
    </submittedName>
</protein>
<sequence>MTTDDLPLLFRGMSDPRVTDYYGISYETQTLTQAQLDWFELIRATGTGIWWGICFSHAPHALIGTCGINEWEQEHHCAEAGFWIFPEHWGRGIMRESLQAMLTYCFQTLQIHRMQMLIDPDNLRSWKLAERLGFRLEGILRECEWKQDHYADLKCYSLLAPEWPSSAGFL</sequence>
<organism evidence="2 3">
    <name type="scientific">Undibacterium oligocarboniphilum</name>
    <dbReference type="NCBI Taxonomy" id="666702"/>
    <lineage>
        <taxon>Bacteria</taxon>
        <taxon>Pseudomonadati</taxon>
        <taxon>Pseudomonadota</taxon>
        <taxon>Betaproteobacteria</taxon>
        <taxon>Burkholderiales</taxon>
        <taxon>Oxalobacteraceae</taxon>
        <taxon>Undibacterium</taxon>
    </lineage>
</organism>
<dbReference type="InterPro" id="IPR051531">
    <property type="entry name" value="N-acetyltransferase"/>
</dbReference>
<evidence type="ECO:0000259" key="1">
    <source>
        <dbReference type="PROSITE" id="PS51186"/>
    </source>
</evidence>
<dbReference type="Gene3D" id="3.40.630.30">
    <property type="match status" value="1"/>
</dbReference>
<reference evidence="2 3" key="1">
    <citation type="submission" date="2020-06" db="EMBL/GenBank/DDBJ databases">
        <authorList>
            <person name="Qiu C."/>
            <person name="Liu Z."/>
        </authorList>
    </citation>
    <scope>NUCLEOTIDE SEQUENCE [LARGE SCALE GENOMIC DNA]</scope>
    <source>
        <strain evidence="2 3">EM 1</strain>
    </source>
</reference>
<dbReference type="PANTHER" id="PTHR43792">
    <property type="entry name" value="GNAT FAMILY, PUTATIVE (AFU_ORTHOLOGUE AFUA_3G00765)-RELATED-RELATED"/>
    <property type="match status" value="1"/>
</dbReference>
<dbReference type="PROSITE" id="PS51186">
    <property type="entry name" value="GNAT"/>
    <property type="match status" value="1"/>
</dbReference>
<keyword evidence="3" id="KW-1185">Reference proteome</keyword>
<dbReference type="CDD" id="cd04301">
    <property type="entry name" value="NAT_SF"/>
    <property type="match status" value="1"/>
</dbReference>
<evidence type="ECO:0000313" key="2">
    <source>
        <dbReference type="EMBL" id="NVO77368.1"/>
    </source>
</evidence>
<name>A0A850QDH8_9BURK</name>
<dbReference type="EMBL" id="JABXYJ010000003">
    <property type="protein sequence ID" value="NVO77368.1"/>
    <property type="molecule type" value="Genomic_DNA"/>
</dbReference>
<keyword evidence="2" id="KW-0808">Transferase</keyword>
<feature type="domain" description="N-acetyltransferase" evidence="1">
    <location>
        <begin position="1"/>
        <end position="156"/>
    </location>
</feature>
<dbReference type="InterPro" id="IPR016181">
    <property type="entry name" value="Acyl_CoA_acyltransferase"/>
</dbReference>
<comment type="caution">
    <text evidence="2">The sequence shown here is derived from an EMBL/GenBank/DDBJ whole genome shotgun (WGS) entry which is preliminary data.</text>
</comment>
<dbReference type="Proteomes" id="UP000588051">
    <property type="component" value="Unassembled WGS sequence"/>
</dbReference>
<dbReference type="RefSeq" id="WP_190431999.1">
    <property type="nucleotide sequence ID" value="NZ_JACOFS010000003.1"/>
</dbReference>
<dbReference type="Pfam" id="PF13302">
    <property type="entry name" value="Acetyltransf_3"/>
    <property type="match status" value="1"/>
</dbReference>
<gene>
    <name evidence="2" type="ORF">HV832_05935</name>
</gene>
<dbReference type="AlphaFoldDB" id="A0A850QDH8"/>
<dbReference type="SUPFAM" id="SSF55729">
    <property type="entry name" value="Acyl-CoA N-acyltransferases (Nat)"/>
    <property type="match status" value="1"/>
</dbReference>
<dbReference type="GO" id="GO:0016747">
    <property type="term" value="F:acyltransferase activity, transferring groups other than amino-acyl groups"/>
    <property type="evidence" value="ECO:0007669"/>
    <property type="project" value="InterPro"/>
</dbReference>